<dbReference type="Proteomes" id="UP001567350">
    <property type="component" value="Unassembled WGS sequence"/>
</dbReference>
<dbReference type="CDD" id="cd03416">
    <property type="entry name" value="CbiX_SirB_N"/>
    <property type="match status" value="1"/>
</dbReference>
<dbReference type="PANTHER" id="PTHR33542:SF3">
    <property type="entry name" value="SIROHYDROCHLORIN FERROCHELATASE, CHLOROPLASTIC"/>
    <property type="match status" value="1"/>
</dbReference>
<keyword evidence="2" id="KW-0456">Lyase</keyword>
<comment type="caution">
    <text evidence="3">The sequence shown here is derived from an EMBL/GenBank/DDBJ whole genome shotgun (WGS) entry which is preliminary data.</text>
</comment>
<proteinExistence type="predicted"/>
<dbReference type="SUPFAM" id="SSF53800">
    <property type="entry name" value="Chelatase"/>
    <property type="match status" value="1"/>
</dbReference>
<dbReference type="PANTHER" id="PTHR33542">
    <property type="entry name" value="SIROHYDROCHLORIN FERROCHELATASE, CHLOROPLASTIC"/>
    <property type="match status" value="1"/>
</dbReference>
<keyword evidence="4" id="KW-1185">Reference proteome</keyword>
<dbReference type="EMBL" id="JBGJLR010000019">
    <property type="protein sequence ID" value="MEZ2740668.1"/>
    <property type="molecule type" value="Genomic_DNA"/>
</dbReference>
<evidence type="ECO:0000256" key="2">
    <source>
        <dbReference type="ARBA" id="ARBA00023239"/>
    </source>
</evidence>
<organism evidence="3 4">
    <name type="scientific">Comamonas jiangduensis</name>
    <dbReference type="NCBI Taxonomy" id="1194168"/>
    <lineage>
        <taxon>Bacteria</taxon>
        <taxon>Pseudomonadati</taxon>
        <taxon>Pseudomonadota</taxon>
        <taxon>Betaproteobacteria</taxon>
        <taxon>Burkholderiales</taxon>
        <taxon>Comamonadaceae</taxon>
        <taxon>Comamonas</taxon>
    </lineage>
</organism>
<name>A0ABV4IJX2_9BURK</name>
<sequence>MPPVRGIVFFAHGSRDPRWSLPIAAVADVLQQQCPDALSTCAYLELTEPDLPTACQHLIHQGCTAITVLPMFLGTGRHARHDLPVLVEALRQQHPAVSFEVATAVGEDPRVTQLLAQIAMQYIA</sequence>
<dbReference type="Pfam" id="PF01903">
    <property type="entry name" value="CbiX"/>
    <property type="match status" value="1"/>
</dbReference>
<dbReference type="RefSeq" id="WP_313606090.1">
    <property type="nucleotide sequence ID" value="NZ_DAMCKS010000026.1"/>
</dbReference>
<gene>
    <name evidence="3" type="ORF">ACBP88_14655</name>
</gene>
<reference evidence="3 4" key="1">
    <citation type="submission" date="2024-08" db="EMBL/GenBank/DDBJ databases">
        <authorList>
            <person name="Feng Z."/>
            <person name="Ronholm J."/>
        </authorList>
    </citation>
    <scope>NUCLEOTIDE SEQUENCE [LARGE SCALE GENOMIC DNA]</scope>
    <source>
        <strain evidence="3 4">4-AB0-8</strain>
    </source>
</reference>
<evidence type="ECO:0000313" key="3">
    <source>
        <dbReference type="EMBL" id="MEZ2740668.1"/>
    </source>
</evidence>
<keyword evidence="1" id="KW-0479">Metal-binding</keyword>
<evidence type="ECO:0000313" key="4">
    <source>
        <dbReference type="Proteomes" id="UP001567350"/>
    </source>
</evidence>
<accession>A0ABV4IJX2</accession>
<dbReference type="InterPro" id="IPR050963">
    <property type="entry name" value="Sirohydro_Cobaltochel/CbiX"/>
</dbReference>
<dbReference type="Gene3D" id="3.40.50.1400">
    <property type="match status" value="1"/>
</dbReference>
<protein>
    <submittedName>
        <fullName evidence="3">Sirohydrochlorin chelatase</fullName>
    </submittedName>
</protein>
<dbReference type="InterPro" id="IPR002762">
    <property type="entry name" value="CbiX-like"/>
</dbReference>
<evidence type="ECO:0000256" key="1">
    <source>
        <dbReference type="ARBA" id="ARBA00022723"/>
    </source>
</evidence>